<organism evidence="1 2">
    <name type="scientific">Pistacia atlantica</name>
    <dbReference type="NCBI Taxonomy" id="434234"/>
    <lineage>
        <taxon>Eukaryota</taxon>
        <taxon>Viridiplantae</taxon>
        <taxon>Streptophyta</taxon>
        <taxon>Embryophyta</taxon>
        <taxon>Tracheophyta</taxon>
        <taxon>Spermatophyta</taxon>
        <taxon>Magnoliopsida</taxon>
        <taxon>eudicotyledons</taxon>
        <taxon>Gunneridae</taxon>
        <taxon>Pentapetalae</taxon>
        <taxon>rosids</taxon>
        <taxon>malvids</taxon>
        <taxon>Sapindales</taxon>
        <taxon>Anacardiaceae</taxon>
        <taxon>Pistacia</taxon>
    </lineage>
</organism>
<comment type="caution">
    <text evidence="1">The sequence shown here is derived from an EMBL/GenBank/DDBJ whole genome shotgun (WGS) entry which is preliminary data.</text>
</comment>
<proteinExistence type="predicted"/>
<name>A0ACC1BUE5_9ROSI</name>
<reference evidence="2" key="1">
    <citation type="journal article" date="2023" name="G3 (Bethesda)">
        <title>Genome assembly and association tests identify interacting loci associated with vigor, precocity, and sex in interspecific pistachio rootstocks.</title>
        <authorList>
            <person name="Palmer W."/>
            <person name="Jacygrad E."/>
            <person name="Sagayaradj S."/>
            <person name="Cavanaugh K."/>
            <person name="Han R."/>
            <person name="Bertier L."/>
            <person name="Beede B."/>
            <person name="Kafkas S."/>
            <person name="Golino D."/>
            <person name="Preece J."/>
            <person name="Michelmore R."/>
        </authorList>
    </citation>
    <scope>NUCLEOTIDE SEQUENCE [LARGE SCALE GENOMIC DNA]</scope>
</reference>
<dbReference type="Proteomes" id="UP001164250">
    <property type="component" value="Chromosome 3"/>
</dbReference>
<evidence type="ECO:0000313" key="1">
    <source>
        <dbReference type="EMBL" id="KAJ0102694.1"/>
    </source>
</evidence>
<evidence type="ECO:0000313" key="2">
    <source>
        <dbReference type="Proteomes" id="UP001164250"/>
    </source>
</evidence>
<protein>
    <submittedName>
        <fullName evidence="1">Uncharacterized protein</fullName>
    </submittedName>
</protein>
<keyword evidence="2" id="KW-1185">Reference proteome</keyword>
<dbReference type="EMBL" id="CM047899">
    <property type="protein sequence ID" value="KAJ0102694.1"/>
    <property type="molecule type" value="Genomic_DNA"/>
</dbReference>
<gene>
    <name evidence="1" type="ORF">Patl1_04371</name>
</gene>
<sequence>MENMSSTQVLAAATSPPKPIRPIANFHPTIWGDQFLKDDSEFKKIDPTTQEEYEKLKEEVKRMIMDTTDAPVQKLNLIDTLQKLCVAYNFEEEIEDALQKIYNDCEIDHYNDLHTVSVYFRLLRQQGIKVSCAVFEKFKDDDRKFKSSLINDVQGMLNLHEAAHFAIHGEDILDEALAFTATQLKSMASRVSTHLAE</sequence>
<accession>A0ACC1BUE5</accession>